<proteinExistence type="predicted"/>
<reference evidence="1 2" key="1">
    <citation type="submission" date="2017-07" db="EMBL/GenBank/DDBJ databases">
        <title>Phylogenetic study on the rhizospheric bacterium Ochrobactrum sp. A44.</title>
        <authorList>
            <person name="Krzyzanowska D.M."/>
            <person name="Ossowicki A."/>
            <person name="Rajewska M."/>
            <person name="Maciag T."/>
            <person name="Kaczynski Z."/>
            <person name="Czerwicka M."/>
            <person name="Jafra S."/>
        </authorList>
    </citation>
    <scope>NUCLEOTIDE SEQUENCE [LARGE SCALE GENOMIC DNA]</scope>
    <source>
        <strain evidence="1 2">A44</strain>
    </source>
</reference>
<dbReference type="AlphaFoldDB" id="A0A248UBT1"/>
<accession>A0A248UBT1</accession>
<protein>
    <submittedName>
        <fullName evidence="1">Uncharacterized protein</fullName>
    </submittedName>
</protein>
<evidence type="ECO:0000313" key="2">
    <source>
        <dbReference type="Proteomes" id="UP000215256"/>
    </source>
</evidence>
<organism evidence="1 2">
    <name type="scientific">Ochrobactrum quorumnocens</name>
    <dbReference type="NCBI Taxonomy" id="271865"/>
    <lineage>
        <taxon>Bacteria</taxon>
        <taxon>Pseudomonadati</taxon>
        <taxon>Pseudomonadota</taxon>
        <taxon>Alphaproteobacteria</taxon>
        <taxon>Hyphomicrobiales</taxon>
        <taxon>Brucellaceae</taxon>
        <taxon>Brucella/Ochrobactrum group</taxon>
        <taxon>Ochrobactrum</taxon>
    </lineage>
</organism>
<dbReference type="KEGG" id="och:CES85_4918"/>
<dbReference type="EMBL" id="CP022603">
    <property type="protein sequence ID" value="ASV84126.1"/>
    <property type="molecule type" value="Genomic_DNA"/>
</dbReference>
<sequence>MTNNFRNTLLSLVISNNQSAFPLMMDAKSDDAIGLLRA</sequence>
<gene>
    <name evidence="1" type="ORF">CES85_4918</name>
</gene>
<dbReference type="Proteomes" id="UP000215256">
    <property type="component" value="Chromosome 2"/>
</dbReference>
<name>A0A248UBT1_9HYPH</name>
<evidence type="ECO:0000313" key="1">
    <source>
        <dbReference type="EMBL" id="ASV84126.1"/>
    </source>
</evidence>